<gene>
    <name evidence="2" type="ORF">GCM10007966_21450</name>
</gene>
<dbReference type="RefSeq" id="WP_131777403.1">
    <property type="nucleotide sequence ID" value="NZ_BMOB01000013.1"/>
</dbReference>
<evidence type="ECO:0000313" key="2">
    <source>
        <dbReference type="EMBL" id="GGI92516.1"/>
    </source>
</evidence>
<evidence type="ECO:0000256" key="1">
    <source>
        <dbReference type="SAM" id="MobiDB-lite"/>
    </source>
</evidence>
<feature type="region of interest" description="Disordered" evidence="1">
    <location>
        <begin position="434"/>
        <end position="456"/>
    </location>
</feature>
<accession>A0A917JZZ5</accession>
<comment type="caution">
    <text evidence="2">The sequence shown here is derived from an EMBL/GenBank/DDBJ whole genome shotgun (WGS) entry which is preliminary data.</text>
</comment>
<name>A0A917JZZ5_9GAMM</name>
<dbReference type="Proteomes" id="UP000630149">
    <property type="component" value="Unassembled WGS sequence"/>
</dbReference>
<protein>
    <submittedName>
        <fullName evidence="2">Uncharacterized protein</fullName>
    </submittedName>
</protein>
<evidence type="ECO:0000313" key="3">
    <source>
        <dbReference type="Proteomes" id="UP000630149"/>
    </source>
</evidence>
<feature type="compositionally biased region" description="Polar residues" evidence="1">
    <location>
        <begin position="446"/>
        <end position="456"/>
    </location>
</feature>
<keyword evidence="3" id="KW-1185">Reference proteome</keyword>
<reference evidence="2" key="1">
    <citation type="journal article" date="2014" name="Int. J. Syst. Evol. Microbiol.">
        <title>Complete genome sequence of Corynebacterium casei LMG S-19264T (=DSM 44701T), isolated from a smear-ripened cheese.</title>
        <authorList>
            <consortium name="US DOE Joint Genome Institute (JGI-PGF)"/>
            <person name="Walter F."/>
            <person name="Albersmeier A."/>
            <person name="Kalinowski J."/>
            <person name="Ruckert C."/>
        </authorList>
    </citation>
    <scope>NUCLEOTIDE SEQUENCE</scope>
    <source>
        <strain evidence="2">JCM 13919</strain>
    </source>
</reference>
<sequence length="456" mass="50716">MVNPEYLQVQLNLRDALVEQLARLDAIKFPVHLRSHNTPRWNKQLRAITTEYRKRIINAHDSASLFMAGADLQKQLSKLTNTVLEQLDPNLRLKSSAGKLDTLHEINQINIDLNLQLAQYVEPVINTAYDLDPENLLWRELRAIESNIHINTESLEANFGSNPSAVSNTTAILNTSKGLVLTALVSESNQEKGRALIHSLSTNLTSHAQLKLGVSLTASEGQCMQVDAGGLNAFAEMTPSKDELLARPLNERISSGVNPNSGTSSILSVPIQLPEEALDNRETISAHLSQEGTSEHYIKELMKGSLSFGSGQPSYIPFQLELIHELIHVQHNAQGTNMRYVPMERSERKLWGTYEEFQTIQAGEISEAAFAVEYGTKPRISHGGIGTDLLFSAAERDSTKTLQEITAQHEPKPITSEVATSFERFKETYKAVKTEQDAKIDEVEENQNTKTMPRPS</sequence>
<reference evidence="2" key="2">
    <citation type="submission" date="2020-09" db="EMBL/GenBank/DDBJ databases">
        <authorList>
            <person name="Sun Q."/>
            <person name="Ohkuma M."/>
        </authorList>
    </citation>
    <scope>NUCLEOTIDE SEQUENCE</scope>
    <source>
        <strain evidence="2">JCM 13919</strain>
    </source>
</reference>
<dbReference type="EMBL" id="BMOB01000013">
    <property type="protein sequence ID" value="GGI92516.1"/>
    <property type="molecule type" value="Genomic_DNA"/>
</dbReference>
<dbReference type="OrthoDB" id="10016336at2"/>
<dbReference type="AlphaFoldDB" id="A0A917JZZ5"/>
<organism evidence="2 3">
    <name type="scientific">Legionella impletisoli</name>
    <dbReference type="NCBI Taxonomy" id="343510"/>
    <lineage>
        <taxon>Bacteria</taxon>
        <taxon>Pseudomonadati</taxon>
        <taxon>Pseudomonadota</taxon>
        <taxon>Gammaproteobacteria</taxon>
        <taxon>Legionellales</taxon>
        <taxon>Legionellaceae</taxon>
        <taxon>Legionella</taxon>
    </lineage>
</organism>
<proteinExistence type="predicted"/>